<dbReference type="PROSITE" id="PS00134">
    <property type="entry name" value="TRYPSIN_HIS"/>
    <property type="match status" value="1"/>
</dbReference>
<dbReference type="Gene3D" id="2.40.10.10">
    <property type="entry name" value="Trypsin-like serine proteases"/>
    <property type="match status" value="2"/>
</dbReference>
<feature type="domain" description="Peptidase S1" evidence="11">
    <location>
        <begin position="132"/>
        <end position="395"/>
    </location>
</feature>
<sequence>MRSLISQLIICALFVIETHQLLPIWGVVTNCTIPNESEMGECELPADCPAFQDINDVNSIGNVSRLSFVSQLQCSGLADGKICCPRRGSYANPWISMTNITKRVRNKPVSVSQRVGIRVEVPCGEPDYEVQVNSGEIAKIDDFPWMAMLIYEKAMNPVTPGCGGALISRSFVITAAHCLTGPIVHKKGALKIVRVGEYDIHNDPDCVVDGQYADCTDGIIDVKPKRIIVHPDYKADSVSQHHDIGLIELDQPVEFTTFIRHICLPDKGSGKIATKFSVCGWGRTDFFSRGKGTNVPSPIKLKTSLPYFDHGKCSEIYQQQRLQLINGQICAGGRNARDTCSGDSGSPLMSFDTKKAAWILSGLVSMGPQNCGTVGKPGIYTNVNEYVPWIKSNAHL</sequence>
<evidence type="ECO:0000256" key="9">
    <source>
        <dbReference type="RuleBase" id="RU363034"/>
    </source>
</evidence>
<evidence type="ECO:0000256" key="10">
    <source>
        <dbReference type="RuleBase" id="RU366078"/>
    </source>
</evidence>
<dbReference type="GO" id="GO:0005576">
    <property type="term" value="C:extracellular region"/>
    <property type="evidence" value="ECO:0007669"/>
    <property type="project" value="UniProtKB-SubCell"/>
</dbReference>
<comment type="similarity">
    <text evidence="8 10">Belongs to the peptidase S1 family. CLIP subfamily.</text>
</comment>
<evidence type="ECO:0000256" key="2">
    <source>
        <dbReference type="ARBA" id="ARBA00022525"/>
    </source>
</evidence>
<evidence type="ECO:0000256" key="1">
    <source>
        <dbReference type="ARBA" id="ARBA00004613"/>
    </source>
</evidence>
<evidence type="ECO:0000259" key="11">
    <source>
        <dbReference type="PROSITE" id="PS50240"/>
    </source>
</evidence>
<dbReference type="InterPro" id="IPR033116">
    <property type="entry name" value="TRYPSIN_SER"/>
</dbReference>
<keyword evidence="9" id="KW-0720">Serine protease</keyword>
<evidence type="ECO:0000256" key="5">
    <source>
        <dbReference type="ARBA" id="ARBA00022859"/>
    </source>
</evidence>
<dbReference type="Pfam" id="PF00089">
    <property type="entry name" value="Trypsin"/>
    <property type="match status" value="1"/>
</dbReference>
<dbReference type="InterPro" id="IPR051487">
    <property type="entry name" value="Ser/Thr_Proteases_Immune/Dev"/>
</dbReference>
<evidence type="ECO:0000313" key="12">
    <source>
        <dbReference type="EnsemblMetazoa" id="AAEL015465-PB"/>
    </source>
</evidence>
<dbReference type="PROSITE" id="PS00135">
    <property type="entry name" value="TRYPSIN_SER"/>
    <property type="match status" value="1"/>
</dbReference>
<dbReference type="Pfam" id="PF12032">
    <property type="entry name" value="CLIP"/>
    <property type="match status" value="1"/>
</dbReference>
<organism evidence="12 13">
    <name type="scientific">Aedes aegypti</name>
    <name type="common">Yellowfever mosquito</name>
    <name type="synonym">Culex aegypti</name>
    <dbReference type="NCBI Taxonomy" id="7159"/>
    <lineage>
        <taxon>Eukaryota</taxon>
        <taxon>Metazoa</taxon>
        <taxon>Ecdysozoa</taxon>
        <taxon>Arthropoda</taxon>
        <taxon>Hexapoda</taxon>
        <taxon>Insecta</taxon>
        <taxon>Pterygota</taxon>
        <taxon>Neoptera</taxon>
        <taxon>Endopterygota</taxon>
        <taxon>Diptera</taxon>
        <taxon>Nematocera</taxon>
        <taxon>Culicoidea</taxon>
        <taxon>Culicidae</taxon>
        <taxon>Culicinae</taxon>
        <taxon>Aedini</taxon>
        <taxon>Aedes</taxon>
        <taxon>Stegomyia</taxon>
    </lineage>
</organism>
<dbReference type="SMART" id="SM00020">
    <property type="entry name" value="Tryp_SPc"/>
    <property type="match status" value="1"/>
</dbReference>
<dbReference type="OrthoDB" id="9981647at2759"/>
<dbReference type="GO" id="GO:0004252">
    <property type="term" value="F:serine-type endopeptidase activity"/>
    <property type="evidence" value="ECO:0007669"/>
    <property type="project" value="UniProtKB-UniRule"/>
</dbReference>
<reference evidence="12 13" key="1">
    <citation type="submission" date="2017-06" db="EMBL/GenBank/DDBJ databases">
        <title>Aedes aegypti genome working group (AGWG) sequencing and assembly.</title>
        <authorList>
            <consortium name="Aedes aegypti Genome Working Group (AGWG)"/>
            <person name="Matthews B.J."/>
        </authorList>
    </citation>
    <scope>NUCLEOTIDE SEQUENCE [LARGE SCALE GENOMIC DNA]</scope>
    <source>
        <strain evidence="12 13">LVP_AGWG</strain>
    </source>
</reference>
<comment type="subcellular location">
    <subcellularLocation>
        <location evidence="1 10">Secreted</location>
    </subcellularLocation>
</comment>
<dbReference type="CDD" id="cd00190">
    <property type="entry name" value="Tryp_SPc"/>
    <property type="match status" value="1"/>
</dbReference>
<keyword evidence="5" id="KW-0391">Immunity</keyword>
<dbReference type="InterPro" id="IPR001254">
    <property type="entry name" value="Trypsin_dom"/>
</dbReference>
<evidence type="ECO:0000256" key="8">
    <source>
        <dbReference type="ARBA" id="ARBA00024195"/>
    </source>
</evidence>
<dbReference type="GO" id="GO:0045087">
    <property type="term" value="P:innate immune response"/>
    <property type="evidence" value="ECO:0007669"/>
    <property type="project" value="UniProtKB-KW"/>
</dbReference>
<gene>
    <name evidence="12" type="primary">5579410</name>
</gene>
<evidence type="ECO:0000256" key="3">
    <source>
        <dbReference type="ARBA" id="ARBA00022588"/>
    </source>
</evidence>
<accession>A0A903UZN5</accession>
<keyword evidence="9" id="KW-0645">Protease</keyword>
<proteinExistence type="inferred from homology"/>
<dbReference type="InterPro" id="IPR043504">
    <property type="entry name" value="Peptidase_S1_PA_chymotrypsin"/>
</dbReference>
<dbReference type="PANTHER" id="PTHR24256">
    <property type="entry name" value="TRYPTASE-RELATED"/>
    <property type="match status" value="1"/>
</dbReference>
<keyword evidence="2 10" id="KW-0964">Secreted</keyword>
<keyword evidence="3" id="KW-0399">Innate immunity</keyword>
<dbReference type="EC" id="3.4.21.-" evidence="9"/>
<dbReference type="EnsemblMetazoa" id="AAEL015465-RB">
    <property type="protein sequence ID" value="AAEL015465-PB"/>
    <property type="gene ID" value="AAEL015465"/>
</dbReference>
<dbReference type="InterPro" id="IPR022700">
    <property type="entry name" value="CLIP"/>
</dbReference>
<dbReference type="GO" id="GO:0006508">
    <property type="term" value="P:proteolysis"/>
    <property type="evidence" value="ECO:0007669"/>
    <property type="project" value="UniProtKB-KW"/>
</dbReference>
<keyword evidence="13" id="KW-1185">Reference proteome</keyword>
<evidence type="ECO:0000256" key="7">
    <source>
        <dbReference type="ARBA" id="ARBA00023180"/>
    </source>
</evidence>
<keyword evidence="7" id="KW-0325">Glycoprotein</keyword>
<evidence type="ECO:0000256" key="4">
    <source>
        <dbReference type="ARBA" id="ARBA00022729"/>
    </source>
</evidence>
<reference evidence="12" key="2">
    <citation type="submission" date="2022-10" db="UniProtKB">
        <authorList>
            <consortium name="EnsemblMetazoa"/>
        </authorList>
    </citation>
    <scope>IDENTIFICATION</scope>
    <source>
        <strain evidence="12">LVP_AGWG</strain>
    </source>
</reference>
<dbReference type="FunFam" id="2.40.10.10:FF:000028">
    <property type="entry name" value="Serine protease easter"/>
    <property type="match status" value="1"/>
</dbReference>
<dbReference type="PRINTS" id="PR00722">
    <property type="entry name" value="CHYMOTRYPSIN"/>
</dbReference>
<evidence type="ECO:0000256" key="6">
    <source>
        <dbReference type="ARBA" id="ARBA00023157"/>
    </source>
</evidence>
<dbReference type="Proteomes" id="UP000008820">
    <property type="component" value="Chromosome 1"/>
</dbReference>
<keyword evidence="9" id="KW-0378">Hydrolase</keyword>
<comment type="domain">
    <text evidence="10">The clip domain consists of 35-55 residues which are 'knitted' together usually by 3 conserved disulfide bonds forming a clip-like compact structure.</text>
</comment>
<dbReference type="InterPro" id="IPR001314">
    <property type="entry name" value="Peptidase_S1A"/>
</dbReference>
<protein>
    <recommendedName>
        <fullName evidence="10">CLIP domain-containing serine protease</fullName>
        <ecNumber evidence="9">3.4.21.-</ecNumber>
    </recommendedName>
</protein>
<name>A0A903UZN5_AEDAE</name>
<evidence type="ECO:0000313" key="13">
    <source>
        <dbReference type="Proteomes" id="UP000008820"/>
    </source>
</evidence>
<feature type="signal peptide" evidence="10">
    <location>
        <begin position="1"/>
        <end position="20"/>
    </location>
</feature>
<dbReference type="SUPFAM" id="SSF50494">
    <property type="entry name" value="Trypsin-like serine proteases"/>
    <property type="match status" value="1"/>
</dbReference>
<feature type="chain" id="PRO_5038162483" description="CLIP domain-containing serine protease" evidence="10">
    <location>
        <begin position="21"/>
        <end position="396"/>
    </location>
</feature>
<dbReference type="InterPro" id="IPR018114">
    <property type="entry name" value="TRYPSIN_HIS"/>
</dbReference>
<keyword evidence="6" id="KW-1015">Disulfide bond</keyword>
<dbReference type="PROSITE" id="PS50240">
    <property type="entry name" value="TRYPSIN_DOM"/>
    <property type="match status" value="1"/>
</dbReference>
<dbReference type="AlphaFoldDB" id="A0A903UZN5"/>
<keyword evidence="4 10" id="KW-0732">Signal</keyword>
<dbReference type="InterPro" id="IPR009003">
    <property type="entry name" value="Peptidase_S1_PA"/>
</dbReference>